<name>A0ABV4J6T4_9ACTN</name>
<dbReference type="InterPro" id="IPR036661">
    <property type="entry name" value="Luciferase-like_sf"/>
</dbReference>
<dbReference type="Proteomes" id="UP001567537">
    <property type="component" value="Unassembled WGS sequence"/>
</dbReference>
<keyword evidence="4" id="KW-0503">Monooxygenase</keyword>
<organism evidence="6 7">
    <name type="scientific">Streptomyces pimonensis</name>
    <dbReference type="NCBI Taxonomy" id="2860288"/>
    <lineage>
        <taxon>Bacteria</taxon>
        <taxon>Bacillati</taxon>
        <taxon>Actinomycetota</taxon>
        <taxon>Actinomycetes</taxon>
        <taxon>Kitasatosporales</taxon>
        <taxon>Streptomycetaceae</taxon>
        <taxon>Streptomyces</taxon>
    </lineage>
</organism>
<protein>
    <submittedName>
        <fullName evidence="6">LLM class oxidoreductase</fullName>
    </submittedName>
</protein>
<gene>
    <name evidence="6" type="ORF">KYY02_29490</name>
</gene>
<sequence>MSCFDSRFASRPGYARMFRPGALTLGVFFPLESYDGPVARMDVTEQAERAVQAERAGFAALWARDIPLLDPASGDAGQIYDAWIWLTHIAARTSRIALATGSTVLPLHHPIDTAKSAASLDLLSGRRLVLGAAAGDRGVQFPAYGLDRDDSGALFRTAVSTLRRLWTKDFPAVDPPHGASGDADVLPKPSGGRIPVLVTGHSRQSVPWIAEHADGWLMEPRPLIQQCRTTALWQKAVHDAGEPRKPFAQSLHLDLVDRPDARPSAVPFGYRTGRRYLRSHLQGLRDAGVHHVVLNLRHGRRPAAEVLQELGEYVLPHFPAHGTREQAPATSAA</sequence>
<comment type="caution">
    <text evidence="6">The sequence shown here is derived from an EMBL/GenBank/DDBJ whole genome shotgun (WGS) entry which is preliminary data.</text>
</comment>
<dbReference type="RefSeq" id="WP_371243515.1">
    <property type="nucleotide sequence ID" value="NZ_JAHWZY010000048.1"/>
</dbReference>
<keyword evidence="3" id="KW-0560">Oxidoreductase</keyword>
<evidence type="ECO:0000256" key="2">
    <source>
        <dbReference type="ARBA" id="ARBA00022643"/>
    </source>
</evidence>
<dbReference type="InterPro" id="IPR020020">
    <property type="entry name" value="Luciferase-type_oxidoreductase"/>
</dbReference>
<reference evidence="6 7" key="1">
    <citation type="journal article" date="2021" name="Res Sq">
        <title>Streptomyces Pimoensis sp. nov., Isolated From the Taklimakan Desert in Xinjiang, China.</title>
        <authorList>
            <person name="Zhang P."/>
            <person name="Luo X."/>
            <person name="Luo X."/>
            <person name="Liu Z."/>
            <person name="Xia Z."/>
            <person name="Wan C."/>
            <person name="zhang L."/>
        </authorList>
    </citation>
    <scope>NUCLEOTIDE SEQUENCE [LARGE SCALE GENOMIC DNA]</scope>
    <source>
        <strain evidence="6 7">TRM75549</strain>
    </source>
</reference>
<evidence type="ECO:0000313" key="7">
    <source>
        <dbReference type="Proteomes" id="UP001567537"/>
    </source>
</evidence>
<keyword evidence="2" id="KW-0288">FMN</keyword>
<dbReference type="SUPFAM" id="SSF51679">
    <property type="entry name" value="Bacterial luciferase-like"/>
    <property type="match status" value="1"/>
</dbReference>
<dbReference type="Pfam" id="PF00296">
    <property type="entry name" value="Bac_luciferase"/>
    <property type="match status" value="1"/>
</dbReference>
<dbReference type="PANTHER" id="PTHR30011">
    <property type="entry name" value="ALKANESULFONATE MONOOXYGENASE-RELATED"/>
    <property type="match status" value="1"/>
</dbReference>
<evidence type="ECO:0000256" key="4">
    <source>
        <dbReference type="ARBA" id="ARBA00023033"/>
    </source>
</evidence>
<dbReference type="NCBIfam" id="TIGR03571">
    <property type="entry name" value="lucif_BA3436"/>
    <property type="match status" value="1"/>
</dbReference>
<dbReference type="PANTHER" id="PTHR30011:SF16">
    <property type="entry name" value="C2H2 FINGER DOMAIN TRANSCRIPTION FACTOR (EUROFUNG)-RELATED"/>
    <property type="match status" value="1"/>
</dbReference>
<accession>A0ABV4J6T4</accession>
<dbReference type="InterPro" id="IPR051260">
    <property type="entry name" value="Diverse_substr_monoxygenases"/>
</dbReference>
<keyword evidence="7" id="KW-1185">Reference proteome</keyword>
<keyword evidence="1" id="KW-0285">Flavoprotein</keyword>
<evidence type="ECO:0000313" key="6">
    <source>
        <dbReference type="EMBL" id="MEZ3182643.1"/>
    </source>
</evidence>
<evidence type="ECO:0000256" key="1">
    <source>
        <dbReference type="ARBA" id="ARBA00022630"/>
    </source>
</evidence>
<feature type="domain" description="Luciferase-like" evidence="5">
    <location>
        <begin position="25"/>
        <end position="248"/>
    </location>
</feature>
<proteinExistence type="predicted"/>
<dbReference type="InterPro" id="IPR011251">
    <property type="entry name" value="Luciferase-like_dom"/>
</dbReference>
<dbReference type="Gene3D" id="3.20.20.30">
    <property type="entry name" value="Luciferase-like domain"/>
    <property type="match status" value="1"/>
</dbReference>
<evidence type="ECO:0000256" key="3">
    <source>
        <dbReference type="ARBA" id="ARBA00023002"/>
    </source>
</evidence>
<evidence type="ECO:0000259" key="5">
    <source>
        <dbReference type="Pfam" id="PF00296"/>
    </source>
</evidence>
<dbReference type="EMBL" id="JAHWZY010000048">
    <property type="protein sequence ID" value="MEZ3182643.1"/>
    <property type="molecule type" value="Genomic_DNA"/>
</dbReference>